<dbReference type="EMBL" id="SPLM01000110">
    <property type="protein sequence ID" value="TMW58833.1"/>
    <property type="molecule type" value="Genomic_DNA"/>
</dbReference>
<gene>
    <name evidence="1" type="ORF">Poli38472_006978</name>
</gene>
<proteinExistence type="predicted"/>
<keyword evidence="2" id="KW-1185">Reference proteome</keyword>
<dbReference type="Proteomes" id="UP000794436">
    <property type="component" value="Unassembled WGS sequence"/>
</dbReference>
<evidence type="ECO:0000313" key="2">
    <source>
        <dbReference type="Proteomes" id="UP000794436"/>
    </source>
</evidence>
<protein>
    <submittedName>
        <fullName evidence="1">Uncharacterized protein</fullName>
    </submittedName>
</protein>
<dbReference type="AlphaFoldDB" id="A0A8K1C9D4"/>
<name>A0A8K1C9D4_PYTOL</name>
<evidence type="ECO:0000313" key="1">
    <source>
        <dbReference type="EMBL" id="TMW58833.1"/>
    </source>
</evidence>
<reference evidence="1" key="1">
    <citation type="submission" date="2019-03" db="EMBL/GenBank/DDBJ databases">
        <title>Long read genome sequence of the mycoparasitic Pythium oligandrum ATCC 38472 isolated from sugarbeet rhizosphere.</title>
        <authorList>
            <person name="Gaulin E."/>
        </authorList>
    </citation>
    <scope>NUCLEOTIDE SEQUENCE</scope>
    <source>
        <strain evidence="1">ATCC 38472_TT</strain>
    </source>
</reference>
<comment type="caution">
    <text evidence="1">The sequence shown here is derived from an EMBL/GenBank/DDBJ whole genome shotgun (WGS) entry which is preliminary data.</text>
</comment>
<sequence>MTNRERARYYRQKDAAARAESVAAVKALHDQVGSLELQEHIHRQLLGNANTNANANADTDTHTDNDANTIAAPARANIVRLLIDFLNNRIDTSHSALHNTHHEFDGVQLTGDATAPIVRLDCSLRGRLLPSLVRQIYPHIIGNTVLLDRLMHEDMEYACRCWFYFSPDGMLDYHVVEMDGVGAINRVLENLQTVGRIIADIGGL</sequence>
<organism evidence="1 2">
    <name type="scientific">Pythium oligandrum</name>
    <name type="common">Mycoparasitic fungus</name>
    <dbReference type="NCBI Taxonomy" id="41045"/>
    <lineage>
        <taxon>Eukaryota</taxon>
        <taxon>Sar</taxon>
        <taxon>Stramenopiles</taxon>
        <taxon>Oomycota</taxon>
        <taxon>Peronosporomycetes</taxon>
        <taxon>Pythiales</taxon>
        <taxon>Pythiaceae</taxon>
        <taxon>Pythium</taxon>
    </lineage>
</organism>
<accession>A0A8K1C9D4</accession>